<proteinExistence type="predicted"/>
<keyword evidence="2" id="KW-1185">Reference proteome</keyword>
<evidence type="ECO:0000313" key="1">
    <source>
        <dbReference type="EMBL" id="PJF01551.1"/>
    </source>
</evidence>
<comment type="caution">
    <text evidence="1">The sequence shown here is derived from an EMBL/GenBank/DDBJ whole genome shotgun (WGS) entry which is preliminary data.</text>
</comment>
<dbReference type="RefSeq" id="WP_100200457.1">
    <property type="nucleotide sequence ID" value="NZ_PGGW01000010.1"/>
</dbReference>
<dbReference type="AlphaFoldDB" id="A0A2M8MBH2"/>
<dbReference type="EMBL" id="PGGW01000010">
    <property type="protein sequence ID" value="PJF01551.1"/>
    <property type="molecule type" value="Genomic_DNA"/>
</dbReference>
<dbReference type="Proteomes" id="UP000230407">
    <property type="component" value="Unassembled WGS sequence"/>
</dbReference>
<evidence type="ECO:0000313" key="2">
    <source>
        <dbReference type="Proteomes" id="UP000230407"/>
    </source>
</evidence>
<accession>A0A2M8MBH2</accession>
<organism evidence="1 2">
    <name type="scientific">Streptomyces carminius</name>
    <dbReference type="NCBI Taxonomy" id="2665496"/>
    <lineage>
        <taxon>Bacteria</taxon>
        <taxon>Bacillati</taxon>
        <taxon>Actinomycetota</taxon>
        <taxon>Actinomycetes</taxon>
        <taxon>Kitasatosporales</taxon>
        <taxon>Streptomycetaceae</taxon>
        <taxon>Streptomyces</taxon>
    </lineage>
</organism>
<name>A0A2M8MBH2_9ACTN</name>
<reference evidence="1 2" key="1">
    <citation type="submission" date="2017-11" db="EMBL/GenBank/DDBJ databases">
        <title>Streptomyces carmine sp. nov., a novel actinomycete isolated from Sophora alopecuroides in Xinjiang, China.</title>
        <authorList>
            <person name="Wang Y."/>
            <person name="Luo X."/>
            <person name="Wan C."/>
            <person name="Zhang L."/>
        </authorList>
    </citation>
    <scope>NUCLEOTIDE SEQUENCE [LARGE SCALE GENOMIC DNA]</scope>
    <source>
        <strain evidence="1 2">TRM SA0054</strain>
    </source>
</reference>
<gene>
    <name evidence="1" type="ORF">CUT44_02515</name>
</gene>
<sequence>MSVEEPVRGEVFYDEARGTVGEFQDRDAGCYFLRPVGGGREWTARPGALRPATQAESLSARVAAANHAAGRGR</sequence>
<protein>
    <submittedName>
        <fullName evidence="1">Uncharacterized protein</fullName>
    </submittedName>
</protein>